<reference evidence="4" key="1">
    <citation type="journal article" date="2015" name="Elife">
        <title>Stem cells and fluid flow drive cyst formation in an invertebrate excretory organ.</title>
        <authorList>
            <person name="Thi-Kim Vu H."/>
            <person name="Rink J.C."/>
            <person name="McKinney S.A."/>
            <person name="McClain M."/>
            <person name="Lakshmanaperumal N."/>
            <person name="Alexander R."/>
            <person name="Sanchez Alvarado A."/>
        </authorList>
    </citation>
    <scope>NUCLEOTIDE SEQUENCE</scope>
</reference>
<feature type="transmembrane region" description="Helical" evidence="2">
    <location>
        <begin position="46"/>
        <end position="69"/>
    </location>
</feature>
<keyword evidence="2" id="KW-0472">Membrane</keyword>
<dbReference type="Pfam" id="PF07690">
    <property type="entry name" value="MFS_1"/>
    <property type="match status" value="1"/>
</dbReference>
<feature type="transmembrane region" description="Helical" evidence="2">
    <location>
        <begin position="417"/>
        <end position="439"/>
    </location>
</feature>
<protein>
    <submittedName>
        <fullName evidence="4">Slc16a-27</fullName>
    </submittedName>
</protein>
<dbReference type="GO" id="GO:0016020">
    <property type="term" value="C:membrane"/>
    <property type="evidence" value="ECO:0007669"/>
    <property type="project" value="UniProtKB-SubCell"/>
</dbReference>
<dbReference type="EMBL" id="KT163572">
    <property type="protein sequence ID" value="AKN21522.1"/>
    <property type="molecule type" value="mRNA"/>
</dbReference>
<evidence type="ECO:0000256" key="2">
    <source>
        <dbReference type="SAM" id="Phobius"/>
    </source>
</evidence>
<evidence type="ECO:0000256" key="1">
    <source>
        <dbReference type="ARBA" id="ARBA00004141"/>
    </source>
</evidence>
<name>A0A0H3YFA7_SCHMD</name>
<feature type="transmembrane region" description="Helical" evidence="2">
    <location>
        <begin position="12"/>
        <end position="34"/>
    </location>
</feature>
<feature type="transmembrane region" description="Helical" evidence="2">
    <location>
        <begin position="390"/>
        <end position="411"/>
    </location>
</feature>
<dbReference type="InterPro" id="IPR020846">
    <property type="entry name" value="MFS_dom"/>
</dbReference>
<evidence type="ECO:0000313" key="4">
    <source>
        <dbReference type="EMBL" id="AKN21522.1"/>
    </source>
</evidence>
<organism evidence="4">
    <name type="scientific">Schmidtea mediterranea</name>
    <name type="common">Freshwater planarian flatworm</name>
    <dbReference type="NCBI Taxonomy" id="79327"/>
    <lineage>
        <taxon>Eukaryota</taxon>
        <taxon>Metazoa</taxon>
        <taxon>Spiralia</taxon>
        <taxon>Lophotrochozoa</taxon>
        <taxon>Platyhelminthes</taxon>
        <taxon>Rhabditophora</taxon>
        <taxon>Seriata</taxon>
        <taxon>Tricladida</taxon>
        <taxon>Continenticola</taxon>
        <taxon>Geoplanoidea</taxon>
        <taxon>Dugesiidae</taxon>
        <taxon>Schmidtea</taxon>
    </lineage>
</organism>
<feature type="transmembrane region" description="Helical" evidence="2">
    <location>
        <begin position="327"/>
        <end position="347"/>
    </location>
</feature>
<dbReference type="PANTHER" id="PTHR11360">
    <property type="entry name" value="MONOCARBOXYLATE TRANSPORTER"/>
    <property type="match status" value="1"/>
</dbReference>
<dbReference type="InterPro" id="IPR011701">
    <property type="entry name" value="MFS"/>
</dbReference>
<dbReference type="SUPFAM" id="SSF103473">
    <property type="entry name" value="MFS general substrate transporter"/>
    <property type="match status" value="1"/>
</dbReference>
<sequence>MWKTKHKAKILTVIGGFLCYMLADGCTFSIGILYSEFLEVFHQSKASTAVLPGLIYSLPQFLGPFICPFADATGSFFGSVLGGIILASSIFLSRFVISLQIMYVTMGFLASIGLELTYASAIIAVTKGFNDKKYLGLATGITVSGSGIGVFVFNPFLNYLINIYAWQGALTIESALFLHIILAGFIFKLAVTFSTLVEHKPEKSSVKTNPDKVVRIKVQPTETNHQENGTPTSYSATVINESTEIEKKGSRHASQETLSSKPSLLFENSETDNILERSFSKGNDEPNPSIHLANNRLWQSKWKLFVENFKISFSPLMSKSFWKNKKLLTFYLISFLFGFSVVTLWTFSYNYSTTMNIDESKASLLVSLIGGGACIGQITFGILSEYVPAISLYAIGCLIAGIIVMIIWLVSSYWALAIFHFVFGFGQGVSYALFSLILLEFTSIEVYPASLGIFLFLSGCGNLMGTSISGYVYDVTGSYGYAFLISGAILILCATIAVPLIYLWKRKR</sequence>
<keyword evidence="2" id="KW-1133">Transmembrane helix</keyword>
<feature type="transmembrane region" description="Helical" evidence="2">
    <location>
        <begin position="76"/>
        <end position="97"/>
    </location>
</feature>
<dbReference type="GO" id="GO:0008028">
    <property type="term" value="F:monocarboxylic acid transmembrane transporter activity"/>
    <property type="evidence" value="ECO:0007669"/>
    <property type="project" value="TreeGrafter"/>
</dbReference>
<keyword evidence="2" id="KW-0812">Transmembrane</keyword>
<feature type="domain" description="Major facilitator superfamily (MFS) profile" evidence="3">
    <location>
        <begin position="326"/>
        <end position="508"/>
    </location>
</feature>
<dbReference type="InterPro" id="IPR050327">
    <property type="entry name" value="Proton-linked_MCT"/>
</dbReference>
<comment type="subcellular location">
    <subcellularLocation>
        <location evidence="1">Membrane</location>
        <topology evidence="1">Multi-pass membrane protein</topology>
    </subcellularLocation>
</comment>
<dbReference type="Gene3D" id="1.20.1250.20">
    <property type="entry name" value="MFS general substrate transporter like domains"/>
    <property type="match status" value="2"/>
</dbReference>
<feature type="transmembrane region" description="Helical" evidence="2">
    <location>
        <begin position="451"/>
        <end position="473"/>
    </location>
</feature>
<feature type="transmembrane region" description="Helical" evidence="2">
    <location>
        <begin position="479"/>
        <end position="504"/>
    </location>
</feature>
<dbReference type="PANTHER" id="PTHR11360:SF260">
    <property type="entry name" value="MFS DOMAIN-CONTAINING PROTEIN"/>
    <property type="match status" value="1"/>
</dbReference>
<evidence type="ECO:0000259" key="3">
    <source>
        <dbReference type="PROSITE" id="PS50850"/>
    </source>
</evidence>
<dbReference type="PROSITE" id="PS50850">
    <property type="entry name" value="MFS"/>
    <property type="match status" value="1"/>
</dbReference>
<feature type="transmembrane region" description="Helical" evidence="2">
    <location>
        <begin position="362"/>
        <end position="383"/>
    </location>
</feature>
<dbReference type="InterPro" id="IPR036259">
    <property type="entry name" value="MFS_trans_sf"/>
</dbReference>
<feature type="transmembrane region" description="Helical" evidence="2">
    <location>
        <begin position="134"/>
        <end position="156"/>
    </location>
</feature>
<dbReference type="AlphaFoldDB" id="A0A0H3YFA7"/>
<proteinExistence type="evidence at transcript level"/>
<feature type="transmembrane region" description="Helical" evidence="2">
    <location>
        <begin position="103"/>
        <end position="125"/>
    </location>
</feature>
<gene>
    <name evidence="4" type="primary">slc16a-27</name>
</gene>
<feature type="transmembrane region" description="Helical" evidence="2">
    <location>
        <begin position="176"/>
        <end position="197"/>
    </location>
</feature>
<accession>A0A0H3YFA7</accession>